<protein>
    <submittedName>
        <fullName evidence="2">Uncharacterized protein</fullName>
    </submittedName>
</protein>
<evidence type="ECO:0000256" key="1">
    <source>
        <dbReference type="SAM" id="Phobius"/>
    </source>
</evidence>
<comment type="caution">
    <text evidence="2">The sequence shown here is derived from an EMBL/GenBank/DDBJ whole genome shotgun (WGS) entry which is preliminary data.</text>
</comment>
<sequence>MYSNKNMVGLTSQNGISIYLDLVEGDLKKDKMPRKVSQVKIFLAIILTLPIMRRNYFQVVLANTSIRISLFLISIIVAIFLGILVNKRGYQGLEVETVRFSRAEFKDFQESVRKNNQVLLILGFVLVGLFFICSCLYFVYPHIFSLFVVAFSVWSIYTLATNKMFTVKRHFEKYLNFDKVYLEDVLDT</sequence>
<gene>
    <name evidence="2" type="ORF">STRMA_0152</name>
</gene>
<dbReference type="AlphaFoldDB" id="G5JY91"/>
<feature type="transmembrane region" description="Helical" evidence="1">
    <location>
        <begin position="118"/>
        <end position="140"/>
    </location>
</feature>
<dbReference type="EMBL" id="AEUW02000001">
    <property type="protein sequence ID" value="EHJ51696.1"/>
    <property type="molecule type" value="Genomic_DNA"/>
</dbReference>
<organism evidence="2 3">
    <name type="scientific">Streptococcus macacae NCTC 11558</name>
    <dbReference type="NCBI Taxonomy" id="764298"/>
    <lineage>
        <taxon>Bacteria</taxon>
        <taxon>Bacillati</taxon>
        <taxon>Bacillota</taxon>
        <taxon>Bacilli</taxon>
        <taxon>Lactobacillales</taxon>
        <taxon>Streptococcaceae</taxon>
        <taxon>Streptococcus</taxon>
    </lineage>
</organism>
<feature type="transmembrane region" description="Helical" evidence="1">
    <location>
        <begin position="36"/>
        <end position="53"/>
    </location>
</feature>
<dbReference type="RefSeq" id="WP_003078808.1">
    <property type="nucleotide sequence ID" value="NZ_AEUW02000001.1"/>
</dbReference>
<accession>G5JY91</accession>
<dbReference type="STRING" id="764298.STRMA_0152"/>
<name>G5JY91_9STRE</name>
<evidence type="ECO:0000313" key="2">
    <source>
        <dbReference type="EMBL" id="EHJ51696.1"/>
    </source>
</evidence>
<feature type="transmembrane region" description="Helical" evidence="1">
    <location>
        <begin position="146"/>
        <end position="165"/>
    </location>
</feature>
<proteinExistence type="predicted"/>
<reference evidence="2 3" key="1">
    <citation type="journal article" date="2014" name="Int. J. Syst. Evol. Microbiol.">
        <title>Phylogenomics and the dynamic genome evolution of the genus Streptococcus.</title>
        <authorList>
            <consortium name="The Broad Institute Genome Sequencing Platform"/>
            <person name="Richards V.P."/>
            <person name="Palmer S.R."/>
            <person name="Pavinski Bitar P.D."/>
            <person name="Qin X."/>
            <person name="Weinstock G.M."/>
            <person name="Highlander S.K."/>
            <person name="Town C.D."/>
            <person name="Burne R.A."/>
            <person name="Stanhope M.J."/>
        </authorList>
    </citation>
    <scope>NUCLEOTIDE SEQUENCE [LARGE SCALE GENOMIC DNA]</scope>
    <source>
        <strain evidence="2 3">NCTC 11558</strain>
    </source>
</reference>
<keyword evidence="3" id="KW-1185">Reference proteome</keyword>
<keyword evidence="1" id="KW-0812">Transmembrane</keyword>
<evidence type="ECO:0000313" key="3">
    <source>
        <dbReference type="Proteomes" id="UP000003573"/>
    </source>
</evidence>
<feature type="transmembrane region" description="Helical" evidence="1">
    <location>
        <begin position="65"/>
        <end position="85"/>
    </location>
</feature>
<keyword evidence="1" id="KW-0472">Membrane</keyword>
<keyword evidence="1" id="KW-1133">Transmembrane helix</keyword>
<dbReference type="OrthoDB" id="9860533at2"/>
<dbReference type="Proteomes" id="UP000003573">
    <property type="component" value="Unassembled WGS sequence"/>
</dbReference>